<protein>
    <submittedName>
        <fullName evidence="2">Uncharacterized protein</fullName>
    </submittedName>
</protein>
<dbReference type="Proteomes" id="UP001499993">
    <property type="component" value="Unassembled WGS sequence"/>
</dbReference>
<evidence type="ECO:0000313" key="3">
    <source>
        <dbReference type="Proteomes" id="UP001499993"/>
    </source>
</evidence>
<feature type="compositionally biased region" description="Basic and acidic residues" evidence="1">
    <location>
        <begin position="156"/>
        <end position="166"/>
    </location>
</feature>
<accession>A0ABP9G7W7</accession>
<feature type="compositionally biased region" description="Acidic residues" evidence="1">
    <location>
        <begin position="105"/>
        <end position="118"/>
    </location>
</feature>
<feature type="region of interest" description="Disordered" evidence="1">
    <location>
        <begin position="93"/>
        <end position="166"/>
    </location>
</feature>
<comment type="caution">
    <text evidence="2">The sequence shown here is derived from an EMBL/GenBank/DDBJ whole genome shotgun (WGS) entry which is preliminary data.</text>
</comment>
<evidence type="ECO:0000256" key="1">
    <source>
        <dbReference type="SAM" id="MobiDB-lite"/>
    </source>
</evidence>
<sequence length="166" mass="17448">MGRIDKSTKIVAAAVGGYVLGRRKKLKLAIGLGLFMAAKKLDINPRTLMKELNELPAVSELKHQARGQLSTVGKDVAGSMVTAWAGSLADSLNERTERLQSGSTDVEESSGEAAEPSEPDSGTGTESAAREEASESGEAKAPAGRRSTTRSRGTRKSSDHEGDQHG</sequence>
<organism evidence="2 3">
    <name type="scientific">Streptomonospora halophila</name>
    <dbReference type="NCBI Taxonomy" id="427369"/>
    <lineage>
        <taxon>Bacteria</taxon>
        <taxon>Bacillati</taxon>
        <taxon>Actinomycetota</taxon>
        <taxon>Actinomycetes</taxon>
        <taxon>Streptosporangiales</taxon>
        <taxon>Nocardiopsidaceae</taxon>
        <taxon>Streptomonospora</taxon>
    </lineage>
</organism>
<reference evidence="3" key="1">
    <citation type="journal article" date="2019" name="Int. J. Syst. Evol. Microbiol.">
        <title>The Global Catalogue of Microorganisms (GCM) 10K type strain sequencing project: providing services to taxonomists for standard genome sequencing and annotation.</title>
        <authorList>
            <consortium name="The Broad Institute Genomics Platform"/>
            <consortium name="The Broad Institute Genome Sequencing Center for Infectious Disease"/>
            <person name="Wu L."/>
            <person name="Ma J."/>
        </authorList>
    </citation>
    <scope>NUCLEOTIDE SEQUENCE [LARGE SCALE GENOMIC DNA]</scope>
    <source>
        <strain evidence="3">JCM 18123</strain>
    </source>
</reference>
<keyword evidence="3" id="KW-1185">Reference proteome</keyword>
<dbReference type="RefSeq" id="WP_345555558.1">
    <property type="nucleotide sequence ID" value="NZ_BAABIK010000003.1"/>
</dbReference>
<dbReference type="EMBL" id="BAABIK010000003">
    <property type="protein sequence ID" value="GAA4931022.1"/>
    <property type="molecule type" value="Genomic_DNA"/>
</dbReference>
<proteinExistence type="predicted"/>
<name>A0ABP9G7W7_9ACTN</name>
<gene>
    <name evidence="2" type="ORF">GCM10023224_08600</name>
</gene>
<evidence type="ECO:0000313" key="2">
    <source>
        <dbReference type="EMBL" id="GAA4931022.1"/>
    </source>
</evidence>